<feature type="signal peptide" evidence="3">
    <location>
        <begin position="1"/>
        <end position="19"/>
    </location>
</feature>
<evidence type="ECO:0000256" key="2">
    <source>
        <dbReference type="SAM" id="Phobius"/>
    </source>
</evidence>
<keyword evidence="2" id="KW-0812">Transmembrane</keyword>
<evidence type="ECO:0000256" key="1">
    <source>
        <dbReference type="SAM" id="MobiDB-lite"/>
    </source>
</evidence>
<keyword evidence="3" id="KW-0732">Signal</keyword>
<dbReference type="EMBL" id="CAUJNA010003380">
    <property type="protein sequence ID" value="CAJ1400652.1"/>
    <property type="molecule type" value="Genomic_DNA"/>
</dbReference>
<keyword evidence="5" id="KW-1185">Reference proteome</keyword>
<protein>
    <submittedName>
        <fullName evidence="4">Uncharacterized protein</fullName>
    </submittedName>
</protein>
<feature type="compositionally biased region" description="Low complexity" evidence="1">
    <location>
        <begin position="144"/>
        <end position="162"/>
    </location>
</feature>
<reference evidence="4" key="1">
    <citation type="submission" date="2023-08" db="EMBL/GenBank/DDBJ databases">
        <authorList>
            <person name="Chen Y."/>
            <person name="Shah S."/>
            <person name="Dougan E. K."/>
            <person name="Thang M."/>
            <person name="Chan C."/>
        </authorList>
    </citation>
    <scope>NUCLEOTIDE SEQUENCE</scope>
</reference>
<feature type="region of interest" description="Disordered" evidence="1">
    <location>
        <begin position="103"/>
        <end position="193"/>
    </location>
</feature>
<keyword evidence="2" id="KW-1133">Transmembrane helix</keyword>
<feature type="transmembrane region" description="Helical" evidence="2">
    <location>
        <begin position="382"/>
        <end position="405"/>
    </location>
</feature>
<dbReference type="Proteomes" id="UP001178507">
    <property type="component" value="Unassembled WGS sequence"/>
</dbReference>
<sequence length="627" mass="66215">MAWILRWTILLTHQLCVLAQSSFSGVWHLVDVYSVVCPGFPGYTIVNMSQPADKLHSPHIFTIFRTTNEAVKIAFTATDSNGKEVASESADLKKVARRLALEMKGRQLSARRRGGGGSYSSPRRRAPTSYSSPRRRAPSPAPSPSYSSPRRRAPAPASGTTTARRRGYTEPPSQRRRTAGYDNKYYTNPSNPAAGNYGYTSASTASSNFGGRPPTSTPYGYTGANAYSGSSGSAGKIALAAGGGLLAGYAASQLFSHTWTGYNREQLLGLPCTSGSWTGTCDACVKLHGEKNCAAQISPKIDATRDDLLNTGFIPADFTWPIHVKITEVSGTDFGPQICPPTTPGTEWNPPSMKQLFLTLTTLEELSASAPAQPTASPGMSWWPILSAILVLVCCCCCLAAAWSFKSKQQDYGTSSESDYSSESDHGAYGASYGYGQPGGYGAQVQPQPQGYNPYWQGGPAQGGAMQGGVVQGGVVQGSVVGGGMVAGAGMAGAYGMAGSPHGAAMAPYGMGSPSQRGGGFMTTAAPNGASWADYCRPHGVAMNGGMVAGPWGECLAWAVAYEHQHPGWEHDPRFQEGPAAQVIQAMTERASDSQIPEVLQACETLEEACRQAIQRGQPLPIINQRI</sequence>
<evidence type="ECO:0000313" key="5">
    <source>
        <dbReference type="Proteomes" id="UP001178507"/>
    </source>
</evidence>
<comment type="caution">
    <text evidence="4">The sequence shown here is derived from an EMBL/GenBank/DDBJ whole genome shotgun (WGS) entry which is preliminary data.</text>
</comment>
<proteinExistence type="predicted"/>
<name>A0AA36J6S8_9DINO</name>
<evidence type="ECO:0000256" key="3">
    <source>
        <dbReference type="SAM" id="SignalP"/>
    </source>
</evidence>
<dbReference type="AlphaFoldDB" id="A0AA36J6S8"/>
<accession>A0AA36J6S8</accession>
<evidence type="ECO:0000313" key="4">
    <source>
        <dbReference type="EMBL" id="CAJ1400652.1"/>
    </source>
</evidence>
<feature type="chain" id="PRO_5041283549" evidence="3">
    <location>
        <begin position="20"/>
        <end position="627"/>
    </location>
</feature>
<keyword evidence="2" id="KW-0472">Membrane</keyword>
<gene>
    <name evidence="4" type="ORF">EVOR1521_LOCUS23956</name>
</gene>
<organism evidence="4 5">
    <name type="scientific">Effrenium voratum</name>
    <dbReference type="NCBI Taxonomy" id="2562239"/>
    <lineage>
        <taxon>Eukaryota</taxon>
        <taxon>Sar</taxon>
        <taxon>Alveolata</taxon>
        <taxon>Dinophyceae</taxon>
        <taxon>Suessiales</taxon>
        <taxon>Symbiodiniaceae</taxon>
        <taxon>Effrenium</taxon>
    </lineage>
</organism>